<keyword evidence="4" id="KW-0336">GPI-anchor</keyword>
<evidence type="ECO:0000256" key="5">
    <source>
        <dbReference type="ARBA" id="ARBA00022729"/>
    </source>
</evidence>
<dbReference type="CDD" id="cd00010">
    <property type="entry name" value="AAI_LTSS"/>
    <property type="match status" value="1"/>
</dbReference>
<evidence type="ECO:0000313" key="11">
    <source>
        <dbReference type="EMBL" id="KAK4487300.1"/>
    </source>
</evidence>
<keyword evidence="8" id="KW-0449">Lipoprotein</keyword>
<keyword evidence="5 9" id="KW-0732">Signal</keyword>
<evidence type="ECO:0000256" key="7">
    <source>
        <dbReference type="ARBA" id="ARBA00023180"/>
    </source>
</evidence>
<sequence>MSATTLIAAVLTVVLLVASTRVVEGQSDCASRLIPCADYLNSTNPSAVCCNALREVVRTQLPCLCNLYRTPGLFSQMGINATQALLLPRNCNLPSDTTACNALAPGSSTVPAVPGGPGGNGAGRNSWTGKSALLLALAVMFLYKLN</sequence>
<evidence type="ECO:0000256" key="6">
    <source>
        <dbReference type="ARBA" id="ARBA00023157"/>
    </source>
</evidence>
<evidence type="ECO:0000259" key="10">
    <source>
        <dbReference type="SMART" id="SM00499"/>
    </source>
</evidence>
<keyword evidence="6" id="KW-1015">Disulfide bond</keyword>
<dbReference type="InterPro" id="IPR016140">
    <property type="entry name" value="Bifunc_inhib/LTP/seed_store"/>
</dbReference>
<dbReference type="Proteomes" id="UP001291926">
    <property type="component" value="Unassembled WGS sequence"/>
</dbReference>
<proteinExistence type="inferred from homology"/>
<keyword evidence="7" id="KW-0325">Glycoprotein</keyword>
<keyword evidence="4" id="KW-0472">Membrane</keyword>
<comment type="subcellular location">
    <subcellularLocation>
        <location evidence="1">Cell membrane</location>
        <topology evidence="1">Lipid-anchor</topology>
        <topology evidence="1">GPI-anchor</topology>
    </subcellularLocation>
</comment>
<dbReference type="PANTHER" id="PTHR33044">
    <property type="entry name" value="BIFUNCTIONAL INHIBITOR/LIPID-TRANSFER PROTEIN/SEED STORAGE 2S ALBUMIN SUPERFAMILY PROTEIN-RELATED"/>
    <property type="match status" value="1"/>
</dbReference>
<comment type="caution">
    <text evidence="11">The sequence shown here is derived from an EMBL/GenBank/DDBJ whole genome shotgun (WGS) entry which is preliminary data.</text>
</comment>
<organism evidence="11 12">
    <name type="scientific">Penstemon davidsonii</name>
    <dbReference type="NCBI Taxonomy" id="160366"/>
    <lineage>
        <taxon>Eukaryota</taxon>
        <taxon>Viridiplantae</taxon>
        <taxon>Streptophyta</taxon>
        <taxon>Embryophyta</taxon>
        <taxon>Tracheophyta</taxon>
        <taxon>Spermatophyta</taxon>
        <taxon>Magnoliopsida</taxon>
        <taxon>eudicotyledons</taxon>
        <taxon>Gunneridae</taxon>
        <taxon>Pentapetalae</taxon>
        <taxon>asterids</taxon>
        <taxon>lamiids</taxon>
        <taxon>Lamiales</taxon>
        <taxon>Plantaginaceae</taxon>
        <taxon>Cheloneae</taxon>
        <taxon>Penstemon</taxon>
    </lineage>
</organism>
<protein>
    <recommendedName>
        <fullName evidence="10">Bifunctional inhibitor/plant lipid transfer protein/seed storage helical domain-containing protein</fullName>
    </recommendedName>
</protein>
<dbReference type="SUPFAM" id="SSF47699">
    <property type="entry name" value="Bifunctional inhibitor/lipid-transfer protein/seed storage 2S albumin"/>
    <property type="match status" value="1"/>
</dbReference>
<dbReference type="InterPro" id="IPR036312">
    <property type="entry name" value="Bifun_inhib/LTP/seed_sf"/>
</dbReference>
<accession>A0ABR0DEB5</accession>
<dbReference type="SMART" id="SM00499">
    <property type="entry name" value="AAI"/>
    <property type="match status" value="1"/>
</dbReference>
<evidence type="ECO:0000256" key="3">
    <source>
        <dbReference type="ARBA" id="ARBA00022475"/>
    </source>
</evidence>
<evidence type="ECO:0000256" key="1">
    <source>
        <dbReference type="ARBA" id="ARBA00004609"/>
    </source>
</evidence>
<reference evidence="11 12" key="1">
    <citation type="journal article" date="2023" name="bioRxiv">
        <title>Genome report: Whole genome sequence and annotation of Penstemon davidsonii.</title>
        <authorList>
            <person name="Ostevik K.L."/>
            <person name="Alabady M."/>
            <person name="Zhang M."/>
            <person name="Rausher M.D."/>
        </authorList>
    </citation>
    <scope>NUCLEOTIDE SEQUENCE [LARGE SCALE GENOMIC DNA]</scope>
    <source>
        <strain evidence="11">DNT005</strain>
        <tissue evidence="11">Whole leaf</tissue>
    </source>
</reference>
<evidence type="ECO:0000256" key="9">
    <source>
        <dbReference type="SAM" id="SignalP"/>
    </source>
</evidence>
<dbReference type="InterPro" id="IPR043325">
    <property type="entry name" value="LTSS"/>
</dbReference>
<name>A0ABR0DEB5_9LAMI</name>
<comment type="similarity">
    <text evidence="2">Belongs to the plant LTP family.</text>
</comment>
<evidence type="ECO:0000256" key="8">
    <source>
        <dbReference type="ARBA" id="ARBA00023288"/>
    </source>
</evidence>
<gene>
    <name evidence="11" type="ORF">RD792_006091</name>
</gene>
<keyword evidence="3" id="KW-1003">Cell membrane</keyword>
<dbReference type="Pfam" id="PF14368">
    <property type="entry name" value="LTP_2"/>
    <property type="match status" value="1"/>
</dbReference>
<dbReference type="Gene3D" id="1.10.110.10">
    <property type="entry name" value="Plant lipid-transfer and hydrophobic proteins"/>
    <property type="match status" value="1"/>
</dbReference>
<evidence type="ECO:0000313" key="12">
    <source>
        <dbReference type="Proteomes" id="UP001291926"/>
    </source>
</evidence>
<feature type="signal peptide" evidence="9">
    <location>
        <begin position="1"/>
        <end position="25"/>
    </location>
</feature>
<dbReference type="EMBL" id="JAYDYQ010002058">
    <property type="protein sequence ID" value="KAK4487300.1"/>
    <property type="molecule type" value="Genomic_DNA"/>
</dbReference>
<evidence type="ECO:0000256" key="2">
    <source>
        <dbReference type="ARBA" id="ARBA00009748"/>
    </source>
</evidence>
<keyword evidence="12" id="KW-1185">Reference proteome</keyword>
<feature type="domain" description="Bifunctional inhibitor/plant lipid transfer protein/seed storage helical" evidence="10">
    <location>
        <begin position="29"/>
        <end position="100"/>
    </location>
</feature>
<evidence type="ECO:0000256" key="4">
    <source>
        <dbReference type="ARBA" id="ARBA00022622"/>
    </source>
</evidence>
<feature type="chain" id="PRO_5046026178" description="Bifunctional inhibitor/plant lipid transfer protein/seed storage helical domain-containing protein" evidence="9">
    <location>
        <begin position="26"/>
        <end position="146"/>
    </location>
</feature>